<evidence type="ECO:0000313" key="1">
    <source>
        <dbReference type="EMBL" id="KAJ1113937.1"/>
    </source>
</evidence>
<gene>
    <name evidence="1" type="ORF">NDU88_002177</name>
</gene>
<name>A0AAV7NCX2_PLEWA</name>
<comment type="caution">
    <text evidence="1">The sequence shown here is derived from an EMBL/GenBank/DDBJ whole genome shotgun (WGS) entry which is preliminary data.</text>
</comment>
<accession>A0AAV7NCX2</accession>
<evidence type="ECO:0000313" key="2">
    <source>
        <dbReference type="Proteomes" id="UP001066276"/>
    </source>
</evidence>
<dbReference type="Proteomes" id="UP001066276">
    <property type="component" value="Chromosome 8"/>
</dbReference>
<keyword evidence="2" id="KW-1185">Reference proteome</keyword>
<dbReference type="AlphaFoldDB" id="A0AAV7NCX2"/>
<reference evidence="1" key="1">
    <citation type="journal article" date="2022" name="bioRxiv">
        <title>Sequencing and chromosome-scale assembly of the giantPleurodeles waltlgenome.</title>
        <authorList>
            <person name="Brown T."/>
            <person name="Elewa A."/>
            <person name="Iarovenko S."/>
            <person name="Subramanian E."/>
            <person name="Araus A.J."/>
            <person name="Petzold A."/>
            <person name="Susuki M."/>
            <person name="Suzuki K.-i.T."/>
            <person name="Hayashi T."/>
            <person name="Toyoda A."/>
            <person name="Oliveira C."/>
            <person name="Osipova E."/>
            <person name="Leigh N.D."/>
            <person name="Simon A."/>
            <person name="Yun M.H."/>
        </authorList>
    </citation>
    <scope>NUCLEOTIDE SEQUENCE</scope>
    <source>
        <strain evidence="1">20211129_DDA</strain>
        <tissue evidence="1">Liver</tissue>
    </source>
</reference>
<organism evidence="1 2">
    <name type="scientific">Pleurodeles waltl</name>
    <name type="common">Iberian ribbed newt</name>
    <dbReference type="NCBI Taxonomy" id="8319"/>
    <lineage>
        <taxon>Eukaryota</taxon>
        <taxon>Metazoa</taxon>
        <taxon>Chordata</taxon>
        <taxon>Craniata</taxon>
        <taxon>Vertebrata</taxon>
        <taxon>Euteleostomi</taxon>
        <taxon>Amphibia</taxon>
        <taxon>Batrachia</taxon>
        <taxon>Caudata</taxon>
        <taxon>Salamandroidea</taxon>
        <taxon>Salamandridae</taxon>
        <taxon>Pleurodelinae</taxon>
        <taxon>Pleurodeles</taxon>
    </lineage>
</organism>
<proteinExistence type="predicted"/>
<sequence>MTEGQNREGASLTQDQKDLFLAENIVHALDVSVTQSVNRALAAALQPTALQRKSSRPKVWLTKNGGSTDLDQFSGQLLEVLSTACGSVLDLLLLCSWGF</sequence>
<dbReference type="EMBL" id="JANPWB010000012">
    <property type="protein sequence ID" value="KAJ1113937.1"/>
    <property type="molecule type" value="Genomic_DNA"/>
</dbReference>
<protein>
    <submittedName>
        <fullName evidence="1">Uncharacterized protein</fullName>
    </submittedName>
</protein>